<reference evidence="2" key="1">
    <citation type="journal article" date="2022" name="Front. Genet.">
        <title>Chromosome-Scale Assembly of the Dendrobium nobile Genome Provides Insights Into the Molecular Mechanism of the Biosynthesis of the Medicinal Active Ingredient of Dendrobium.</title>
        <authorList>
            <person name="Xu Q."/>
            <person name="Niu S.-C."/>
            <person name="Li K.-L."/>
            <person name="Zheng P.-J."/>
            <person name="Zhang X.-J."/>
            <person name="Jia Y."/>
            <person name="Liu Y."/>
            <person name="Niu Y.-X."/>
            <person name="Yu L.-H."/>
            <person name="Chen D.-F."/>
            <person name="Zhang G.-Q."/>
        </authorList>
    </citation>
    <scope>NUCLEOTIDE SEQUENCE</scope>
    <source>
        <tissue evidence="2">Leaf</tissue>
    </source>
</reference>
<protein>
    <submittedName>
        <fullName evidence="2">Uncharacterized protein</fullName>
    </submittedName>
</protein>
<name>A0A8T3C0H2_DENNO</name>
<accession>A0A8T3C0H2</accession>
<dbReference type="EMBL" id="JAGYWB010000004">
    <property type="protein sequence ID" value="KAI0525056.1"/>
    <property type="molecule type" value="Genomic_DNA"/>
</dbReference>
<feature type="compositionally biased region" description="Basic and acidic residues" evidence="1">
    <location>
        <begin position="1"/>
        <end position="15"/>
    </location>
</feature>
<dbReference type="AlphaFoldDB" id="A0A8T3C0H2"/>
<comment type="caution">
    <text evidence="2">The sequence shown here is derived from an EMBL/GenBank/DDBJ whole genome shotgun (WGS) entry which is preliminary data.</text>
</comment>
<keyword evidence="3" id="KW-1185">Reference proteome</keyword>
<evidence type="ECO:0000256" key="1">
    <source>
        <dbReference type="SAM" id="MobiDB-lite"/>
    </source>
</evidence>
<gene>
    <name evidence="2" type="ORF">KFK09_004446</name>
</gene>
<organism evidence="2 3">
    <name type="scientific">Dendrobium nobile</name>
    <name type="common">Orchid</name>
    <dbReference type="NCBI Taxonomy" id="94219"/>
    <lineage>
        <taxon>Eukaryota</taxon>
        <taxon>Viridiplantae</taxon>
        <taxon>Streptophyta</taxon>
        <taxon>Embryophyta</taxon>
        <taxon>Tracheophyta</taxon>
        <taxon>Spermatophyta</taxon>
        <taxon>Magnoliopsida</taxon>
        <taxon>Liliopsida</taxon>
        <taxon>Asparagales</taxon>
        <taxon>Orchidaceae</taxon>
        <taxon>Epidendroideae</taxon>
        <taxon>Malaxideae</taxon>
        <taxon>Dendrobiinae</taxon>
        <taxon>Dendrobium</taxon>
    </lineage>
</organism>
<dbReference type="Proteomes" id="UP000829196">
    <property type="component" value="Unassembled WGS sequence"/>
</dbReference>
<proteinExistence type="predicted"/>
<feature type="region of interest" description="Disordered" evidence="1">
    <location>
        <begin position="1"/>
        <end position="65"/>
    </location>
</feature>
<evidence type="ECO:0000313" key="3">
    <source>
        <dbReference type="Proteomes" id="UP000829196"/>
    </source>
</evidence>
<evidence type="ECO:0000313" key="2">
    <source>
        <dbReference type="EMBL" id="KAI0525056.1"/>
    </source>
</evidence>
<feature type="compositionally biased region" description="Basic and acidic residues" evidence="1">
    <location>
        <begin position="51"/>
        <end position="65"/>
    </location>
</feature>
<sequence>MEKSDVGYKIDESPSTRRSPTTVGRTIVGDGGRKTVVGRRPGSERPLFGDGGRKDHSWRRRSEGP</sequence>